<sequence>MTPIELRNYRKKLSSIYTSGGEKKLLSQKRFAQLLGCSVDYIKKMEQGKKKIPEDFEQRIKERFRLYMKSGIDLRAMIDYLRLSFFGTDYKTVIQRVLRMDLTEFETRPTGLYLFDCLSVRGNIWVFWHSKRTVTENVLVQFSGQGCREYEEVMREQQTDWRTWLYSIWKNQGKLEAGYTRVQCSRFDIALDELWGLETEEHFDLFELLEKQKAGLLEMDFKRFQNIGGCFLDDGYFRSEGLSLYFGSRKSPLFFNFYEKRFEIANREKISELEALTKYGIYNRYELRLANEKATQAVEAFILGDSPKRLGEIGVGLINAKLIVWDRLESDARIVDERWAKLFRSMEELDFTVKPEKFSLDRSERWFLKQVAPTLKLLQEADRILGRDFVQEGIDNAELNDEQQNYLEWMGTSGGKIA</sequence>
<dbReference type="InterPro" id="IPR040819">
    <property type="entry name" value="Rol_Rep_N"/>
</dbReference>
<gene>
    <name evidence="3" type="ORF">NCTC12360_00485</name>
    <name evidence="4" type="ORF">NCTC12360_03736</name>
</gene>
<dbReference type="OrthoDB" id="2067664at2"/>
<evidence type="ECO:0000259" key="2">
    <source>
        <dbReference type="Pfam" id="PF18106"/>
    </source>
</evidence>
<dbReference type="EMBL" id="UFYW01000001">
    <property type="protein sequence ID" value="STD82066.1"/>
    <property type="molecule type" value="Genomic_DNA"/>
</dbReference>
<dbReference type="CDD" id="cd00093">
    <property type="entry name" value="HTH_XRE"/>
    <property type="match status" value="1"/>
</dbReference>
<proteinExistence type="predicted"/>
<protein>
    <submittedName>
        <fullName evidence="3">Helix-turn-helix protein</fullName>
    </submittedName>
</protein>
<dbReference type="RefSeq" id="WP_060815602.1">
    <property type="nucleotide sequence ID" value="NZ_JBHULA010000083.1"/>
</dbReference>
<dbReference type="Proteomes" id="UP000254807">
    <property type="component" value="Unassembled WGS sequence"/>
</dbReference>
<accession>A0A376GVK6</accession>
<organism evidence="3 5">
    <name type="scientific">Enterococcus gallinarum</name>
    <dbReference type="NCBI Taxonomy" id="1353"/>
    <lineage>
        <taxon>Bacteria</taxon>
        <taxon>Bacillati</taxon>
        <taxon>Bacillota</taxon>
        <taxon>Bacilli</taxon>
        <taxon>Lactobacillales</taxon>
        <taxon>Enterococcaceae</taxon>
        <taxon>Enterococcus</taxon>
    </lineage>
</organism>
<dbReference type="AlphaFoldDB" id="A0A376GVK6"/>
<dbReference type="EMBL" id="UFYW01000001">
    <property type="protein sequence ID" value="STD85182.1"/>
    <property type="molecule type" value="Genomic_DNA"/>
</dbReference>
<dbReference type="InterPro" id="IPR003491">
    <property type="entry name" value="REP-like_C"/>
</dbReference>
<keyword evidence="5" id="KW-1185">Reference proteome</keyword>
<dbReference type="InterPro" id="IPR001387">
    <property type="entry name" value="Cro/C1-type_HTH"/>
</dbReference>
<feature type="domain" description="Replication initiation protein-like C-terminal" evidence="1">
    <location>
        <begin position="184"/>
        <end position="392"/>
    </location>
</feature>
<evidence type="ECO:0000313" key="5">
    <source>
        <dbReference type="Proteomes" id="UP000254807"/>
    </source>
</evidence>
<dbReference type="Pfam" id="PF18106">
    <property type="entry name" value="Rol_Rep_N"/>
    <property type="match status" value="1"/>
</dbReference>
<evidence type="ECO:0000313" key="4">
    <source>
        <dbReference type="EMBL" id="STD85182.1"/>
    </source>
</evidence>
<feature type="domain" description="Rolling Circle replication initiation protein N-terminal" evidence="2">
    <location>
        <begin position="76"/>
        <end position="165"/>
    </location>
</feature>
<dbReference type="Pfam" id="PF02486">
    <property type="entry name" value="Rep_trans"/>
    <property type="match status" value="1"/>
</dbReference>
<name>A0A376GVK6_ENTGA</name>
<evidence type="ECO:0000313" key="3">
    <source>
        <dbReference type="EMBL" id="STD82066.1"/>
    </source>
</evidence>
<reference evidence="3 5" key="1">
    <citation type="submission" date="2018-06" db="EMBL/GenBank/DDBJ databases">
        <authorList>
            <consortium name="Pathogen Informatics"/>
            <person name="Doyle S."/>
        </authorList>
    </citation>
    <scope>NUCLEOTIDE SEQUENCE [LARGE SCALE GENOMIC DNA]</scope>
    <source>
        <strain evidence="3 5">NCTC12360</strain>
    </source>
</reference>
<evidence type="ECO:0000259" key="1">
    <source>
        <dbReference type="Pfam" id="PF02486"/>
    </source>
</evidence>